<dbReference type="Proteomes" id="UP000076881">
    <property type="component" value="Unassembled WGS sequence"/>
</dbReference>
<keyword evidence="3" id="KW-1185">Reference proteome</keyword>
<accession>A0A168J4V4</accession>
<reference evidence="2 3" key="1">
    <citation type="journal article" date="2016" name="Genome Biol. Evol.">
        <title>Divergent and convergent evolution of fungal pathogenicity.</title>
        <authorList>
            <person name="Shang Y."/>
            <person name="Xiao G."/>
            <person name="Zheng P."/>
            <person name="Cen K."/>
            <person name="Zhan S."/>
            <person name="Wang C."/>
        </authorList>
    </citation>
    <scope>NUCLEOTIDE SEQUENCE [LARGE SCALE GENOMIC DNA]</scope>
    <source>
        <strain evidence="2 3">RCEF 1005</strain>
    </source>
</reference>
<feature type="compositionally biased region" description="Polar residues" evidence="1">
    <location>
        <begin position="251"/>
        <end position="262"/>
    </location>
</feature>
<protein>
    <recommendedName>
        <fullName evidence="4">DUF2406 domain protein</fullName>
    </recommendedName>
</protein>
<feature type="region of interest" description="Disordered" evidence="1">
    <location>
        <begin position="1"/>
        <end position="80"/>
    </location>
</feature>
<feature type="compositionally biased region" description="Basic and acidic residues" evidence="1">
    <location>
        <begin position="118"/>
        <end position="134"/>
    </location>
</feature>
<feature type="compositionally biased region" description="Basic residues" evidence="1">
    <location>
        <begin position="338"/>
        <end position="347"/>
    </location>
</feature>
<evidence type="ECO:0000313" key="2">
    <source>
        <dbReference type="EMBL" id="OAA80006.1"/>
    </source>
</evidence>
<comment type="caution">
    <text evidence="2">The sequence shown here is derived from an EMBL/GenBank/DDBJ whole genome shotgun (WGS) entry which is preliminary data.</text>
</comment>
<dbReference type="PANTHER" id="PTHR28186:SF1">
    <property type="entry name" value="MEIOTICALLY UP-REGULATED GENE 9 PROTEIN"/>
    <property type="match status" value="1"/>
</dbReference>
<gene>
    <name evidence="2" type="ORF">LEL_03492</name>
</gene>
<feature type="compositionally biased region" description="Pro residues" evidence="1">
    <location>
        <begin position="300"/>
        <end position="321"/>
    </location>
</feature>
<name>A0A168J4V4_CORDF</name>
<dbReference type="OrthoDB" id="5330253at2759"/>
<feature type="compositionally biased region" description="Polar residues" evidence="1">
    <location>
        <begin position="1"/>
        <end position="22"/>
    </location>
</feature>
<evidence type="ECO:0008006" key="4">
    <source>
        <dbReference type="Google" id="ProtNLM"/>
    </source>
</evidence>
<dbReference type="Pfam" id="PF10295">
    <property type="entry name" value="DUF2406"/>
    <property type="match status" value="1"/>
</dbReference>
<feature type="compositionally biased region" description="Low complexity" evidence="1">
    <location>
        <begin position="290"/>
        <end position="299"/>
    </location>
</feature>
<evidence type="ECO:0000256" key="1">
    <source>
        <dbReference type="SAM" id="MobiDB-lite"/>
    </source>
</evidence>
<dbReference type="AlphaFoldDB" id="A0A168J4V4"/>
<feature type="compositionally biased region" description="Polar residues" evidence="1">
    <location>
        <begin position="96"/>
        <end position="105"/>
    </location>
</feature>
<feature type="region of interest" description="Disordered" evidence="1">
    <location>
        <begin position="93"/>
        <end position="135"/>
    </location>
</feature>
<proteinExistence type="predicted"/>
<feature type="compositionally biased region" description="Basic and acidic residues" evidence="1">
    <location>
        <begin position="214"/>
        <end position="232"/>
    </location>
</feature>
<organism evidence="2 3">
    <name type="scientific">Akanthomyces lecanii RCEF 1005</name>
    <dbReference type="NCBI Taxonomy" id="1081108"/>
    <lineage>
        <taxon>Eukaryota</taxon>
        <taxon>Fungi</taxon>
        <taxon>Dikarya</taxon>
        <taxon>Ascomycota</taxon>
        <taxon>Pezizomycotina</taxon>
        <taxon>Sordariomycetes</taxon>
        <taxon>Hypocreomycetidae</taxon>
        <taxon>Hypocreales</taxon>
        <taxon>Cordycipitaceae</taxon>
        <taxon>Akanthomyces</taxon>
        <taxon>Cordyceps confragosa</taxon>
    </lineage>
</organism>
<feature type="region of interest" description="Disordered" evidence="1">
    <location>
        <begin position="164"/>
        <end position="347"/>
    </location>
</feature>
<dbReference type="PANTHER" id="PTHR28186">
    <property type="entry name" value="MEIOTICALLY UP-REGULATED GENE 9 PROTEIN"/>
    <property type="match status" value="1"/>
</dbReference>
<evidence type="ECO:0000313" key="3">
    <source>
        <dbReference type="Proteomes" id="UP000076881"/>
    </source>
</evidence>
<feature type="compositionally biased region" description="Polar residues" evidence="1">
    <location>
        <begin position="164"/>
        <end position="187"/>
    </location>
</feature>
<dbReference type="InterPro" id="IPR018809">
    <property type="entry name" value="DUF2406"/>
</dbReference>
<feature type="compositionally biased region" description="Basic and acidic residues" evidence="1">
    <location>
        <begin position="60"/>
        <end position="77"/>
    </location>
</feature>
<sequence length="347" mass="39206">MATPAGQQHFSSPQDQHQQNQPPAGFQYYQNERAKPRSFSVGSENSKKSHKSQKSSSSQKEYETSAEKETHRLHSKADPLVAMYEAEPSMVAAMQADNSTASLRSFQHKDVQGNPIADPDRSNPTRSRWERPLDTIRSFEAAINGGYQRRSSVHRDDASNWNRRTSVSTFQQPRFPQDSYYGNNSRPVSYRDANTAPSTRRNSGFFDGQGFRPPRRDHEQHVYPLPNKDKSYETVTSAANSGHTDPAGYQTDPTSSDNSSIRRASPAKRQEPMNDYGIGFAHQQSNLGFQQPQHQQPQHQPHPLPPPPVAGHEPAPPPPVPRKGSLLKRQPTEEKRKSWLSRRFSRD</sequence>
<dbReference type="EMBL" id="AZHF01000002">
    <property type="protein sequence ID" value="OAA80006.1"/>
    <property type="molecule type" value="Genomic_DNA"/>
</dbReference>
<feature type="compositionally biased region" description="Polar residues" evidence="1">
    <location>
        <begin position="233"/>
        <end position="243"/>
    </location>
</feature>